<dbReference type="Gene3D" id="3.10.450.50">
    <property type="match status" value="1"/>
</dbReference>
<organism evidence="2 3">
    <name type="scientific">Nocardiopsis composta</name>
    <dbReference type="NCBI Taxonomy" id="157465"/>
    <lineage>
        <taxon>Bacteria</taxon>
        <taxon>Bacillati</taxon>
        <taxon>Actinomycetota</taxon>
        <taxon>Actinomycetes</taxon>
        <taxon>Streptosporangiales</taxon>
        <taxon>Nocardiopsidaceae</taxon>
        <taxon>Nocardiopsis</taxon>
    </lineage>
</organism>
<dbReference type="SUPFAM" id="SSF54427">
    <property type="entry name" value="NTF2-like"/>
    <property type="match status" value="1"/>
</dbReference>
<dbReference type="AlphaFoldDB" id="A0A7W8QHH4"/>
<comment type="caution">
    <text evidence="2">The sequence shown here is derived from an EMBL/GenBank/DDBJ whole genome shotgun (WGS) entry which is preliminary data.</text>
</comment>
<accession>A0A7W8QHH4</accession>
<dbReference type="EMBL" id="JACHDB010000001">
    <property type="protein sequence ID" value="MBB5430552.1"/>
    <property type="molecule type" value="Genomic_DNA"/>
</dbReference>
<keyword evidence="3" id="KW-1185">Reference proteome</keyword>
<reference evidence="2 3" key="1">
    <citation type="submission" date="2020-08" db="EMBL/GenBank/DDBJ databases">
        <title>Sequencing the genomes of 1000 actinobacteria strains.</title>
        <authorList>
            <person name="Klenk H.-P."/>
        </authorList>
    </citation>
    <scope>NUCLEOTIDE SEQUENCE [LARGE SCALE GENOMIC DNA]</scope>
    <source>
        <strain evidence="2 3">DSM 44551</strain>
    </source>
</reference>
<protein>
    <submittedName>
        <fullName evidence="2">PhnB protein</fullName>
    </submittedName>
</protein>
<name>A0A7W8QHH4_9ACTN</name>
<sequence length="150" mass="16269">MADTTDTGADEAEIRRLLEERAAAMRAKDVQASLARIAPDVVTYELAPPLRYAGDQARDPGGLQEWYDSFTGPVGIESRDLKVFVGGNVAFCHGLALLTGERAGGEKSRVWFRETVGLRRTGGRWEIVHAHASVPLYMDGSGKAALDLEP</sequence>
<evidence type="ECO:0000313" key="2">
    <source>
        <dbReference type="EMBL" id="MBB5430552.1"/>
    </source>
</evidence>
<feature type="domain" description="SnoaL-like" evidence="1">
    <location>
        <begin position="14"/>
        <end position="136"/>
    </location>
</feature>
<dbReference type="Pfam" id="PF13474">
    <property type="entry name" value="SnoaL_3"/>
    <property type="match status" value="1"/>
</dbReference>
<dbReference type="InterPro" id="IPR037401">
    <property type="entry name" value="SnoaL-like"/>
</dbReference>
<dbReference type="Proteomes" id="UP000572635">
    <property type="component" value="Unassembled WGS sequence"/>
</dbReference>
<evidence type="ECO:0000259" key="1">
    <source>
        <dbReference type="Pfam" id="PF13474"/>
    </source>
</evidence>
<dbReference type="RefSeq" id="WP_184388511.1">
    <property type="nucleotide sequence ID" value="NZ_BAAAJD010000023.1"/>
</dbReference>
<evidence type="ECO:0000313" key="3">
    <source>
        <dbReference type="Proteomes" id="UP000572635"/>
    </source>
</evidence>
<gene>
    <name evidence="2" type="ORF">HDA36_000636</name>
</gene>
<dbReference type="InterPro" id="IPR032710">
    <property type="entry name" value="NTF2-like_dom_sf"/>
</dbReference>
<proteinExistence type="predicted"/>